<dbReference type="RefSeq" id="WP_126703624.1">
    <property type="nucleotide sequence ID" value="NZ_CP034593.1"/>
</dbReference>
<sequence length="109" mass="12753">MHSLEEQFTIRHFLITYDRKADHQVELREFGTDTERALDAYKETEKLYRDQPNMDIVLLGSDSLESMRKTQGNYFDDEPSFRPEVDAKLFSIVSGILQGDYEAAQKRSE</sequence>
<gene>
    <name evidence="1" type="ORF">EJ997_05135</name>
</gene>
<dbReference type="OrthoDB" id="4983072at2"/>
<dbReference type="AlphaFoldDB" id="A0A3S9PWV9"/>
<reference evidence="1 2" key="1">
    <citation type="submission" date="2018-12" db="EMBL/GenBank/DDBJ databases">
        <title>Complete genome sequence of Flaviflexus sp. H23T48.</title>
        <authorList>
            <person name="Bae J.-W."/>
            <person name="Lee J.-Y."/>
        </authorList>
    </citation>
    <scope>NUCLEOTIDE SEQUENCE [LARGE SCALE GENOMIC DNA]</scope>
    <source>
        <strain evidence="1 2">H23T48</strain>
    </source>
</reference>
<organism evidence="1 2">
    <name type="scientific">Flaviflexus ciconiae</name>
    <dbReference type="NCBI Taxonomy" id="2496867"/>
    <lineage>
        <taxon>Bacteria</taxon>
        <taxon>Bacillati</taxon>
        <taxon>Actinomycetota</taxon>
        <taxon>Actinomycetes</taxon>
        <taxon>Actinomycetales</taxon>
        <taxon>Actinomycetaceae</taxon>
        <taxon>Flaviflexus</taxon>
    </lineage>
</organism>
<evidence type="ECO:0000313" key="1">
    <source>
        <dbReference type="EMBL" id="AZQ76818.1"/>
    </source>
</evidence>
<accession>A0A3S9PWV9</accession>
<name>A0A3S9PWV9_9ACTO</name>
<evidence type="ECO:0000313" key="2">
    <source>
        <dbReference type="Proteomes" id="UP000280344"/>
    </source>
</evidence>
<proteinExistence type="predicted"/>
<dbReference type="EMBL" id="CP034593">
    <property type="protein sequence ID" value="AZQ76818.1"/>
    <property type="molecule type" value="Genomic_DNA"/>
</dbReference>
<keyword evidence="2" id="KW-1185">Reference proteome</keyword>
<dbReference type="KEGG" id="flh:EJ997_05135"/>
<protein>
    <submittedName>
        <fullName evidence="1">Uncharacterized protein</fullName>
    </submittedName>
</protein>
<dbReference type="Proteomes" id="UP000280344">
    <property type="component" value="Chromosome"/>
</dbReference>